<proteinExistence type="predicted"/>
<evidence type="ECO:0000313" key="2">
    <source>
        <dbReference type="Proteomes" id="UP001174909"/>
    </source>
</evidence>
<dbReference type="EMBL" id="CASHTH010003227">
    <property type="protein sequence ID" value="CAI8041940.1"/>
    <property type="molecule type" value="Genomic_DNA"/>
</dbReference>
<reference evidence="1" key="1">
    <citation type="submission" date="2023-03" db="EMBL/GenBank/DDBJ databases">
        <authorList>
            <person name="Steffen K."/>
            <person name="Cardenas P."/>
        </authorList>
    </citation>
    <scope>NUCLEOTIDE SEQUENCE</scope>
</reference>
<protein>
    <submittedName>
        <fullName evidence="1">Uncharacterized protein</fullName>
    </submittedName>
</protein>
<name>A0AA35T520_GEOBA</name>
<accession>A0AA35T520</accession>
<comment type="caution">
    <text evidence="1">The sequence shown here is derived from an EMBL/GenBank/DDBJ whole genome shotgun (WGS) entry which is preliminary data.</text>
</comment>
<evidence type="ECO:0000313" key="1">
    <source>
        <dbReference type="EMBL" id="CAI8041940.1"/>
    </source>
</evidence>
<keyword evidence="2" id="KW-1185">Reference proteome</keyword>
<organism evidence="1 2">
    <name type="scientific">Geodia barretti</name>
    <name type="common">Barrett's horny sponge</name>
    <dbReference type="NCBI Taxonomy" id="519541"/>
    <lineage>
        <taxon>Eukaryota</taxon>
        <taxon>Metazoa</taxon>
        <taxon>Porifera</taxon>
        <taxon>Demospongiae</taxon>
        <taxon>Heteroscleromorpha</taxon>
        <taxon>Tetractinellida</taxon>
        <taxon>Astrophorina</taxon>
        <taxon>Geodiidae</taxon>
        <taxon>Geodia</taxon>
    </lineage>
</organism>
<gene>
    <name evidence="1" type="ORF">GBAR_LOCUS23278</name>
</gene>
<dbReference type="AlphaFoldDB" id="A0AA35T520"/>
<sequence length="102" mass="11351">MEKASLFFIQEGAPQQMLTVMAGEQGILFPMISNPDDEIALQDDRTFRLGLLSLEEFEDRINVGGQNQTDPQTFANEAISAKQCAAQASIYQSYCEENWALA</sequence>
<dbReference type="Proteomes" id="UP001174909">
    <property type="component" value="Unassembled WGS sequence"/>
</dbReference>